<reference evidence="9" key="2">
    <citation type="submission" date="2022-01" db="EMBL/GenBank/DDBJ databases">
        <authorList>
            <person name="Yamashiro T."/>
            <person name="Shiraishi A."/>
            <person name="Satake H."/>
            <person name="Nakayama K."/>
        </authorList>
    </citation>
    <scope>NUCLEOTIDE SEQUENCE</scope>
</reference>
<gene>
    <name evidence="9" type="ORF">Tco_0725490</name>
</gene>
<dbReference type="EMBL" id="BQNB010010316">
    <property type="protein sequence ID" value="GJS75609.1"/>
    <property type="molecule type" value="Genomic_DNA"/>
</dbReference>
<comment type="caution">
    <text evidence="9">The sequence shown here is derived from an EMBL/GenBank/DDBJ whole genome shotgun (WGS) entry which is preliminary data.</text>
</comment>
<evidence type="ECO:0000256" key="3">
    <source>
        <dbReference type="ARBA" id="ARBA00022750"/>
    </source>
</evidence>
<dbReference type="InterPro" id="IPR043502">
    <property type="entry name" value="DNA/RNA_pol_sf"/>
</dbReference>
<dbReference type="PROSITE" id="PS50158">
    <property type="entry name" value="ZF_CCHC"/>
    <property type="match status" value="1"/>
</dbReference>
<dbReference type="InterPro" id="IPR001878">
    <property type="entry name" value="Znf_CCHC"/>
</dbReference>
<dbReference type="InterPro" id="IPR001584">
    <property type="entry name" value="Integrase_cat-core"/>
</dbReference>
<dbReference type="Pfam" id="PF25597">
    <property type="entry name" value="SH3_retrovirus"/>
    <property type="match status" value="1"/>
</dbReference>
<dbReference type="Pfam" id="PF00665">
    <property type="entry name" value="rve"/>
    <property type="match status" value="1"/>
</dbReference>
<reference evidence="9" key="1">
    <citation type="journal article" date="2022" name="Int. J. Mol. Sci.">
        <title>Draft Genome of Tanacetum Coccineum: Genomic Comparison of Closely Related Tanacetum-Family Plants.</title>
        <authorList>
            <person name="Yamashiro T."/>
            <person name="Shiraishi A."/>
            <person name="Nakayama K."/>
            <person name="Satake H."/>
        </authorList>
    </citation>
    <scope>NUCLEOTIDE SEQUENCE</scope>
</reference>
<evidence type="ECO:0000259" key="7">
    <source>
        <dbReference type="PROSITE" id="PS50158"/>
    </source>
</evidence>
<evidence type="ECO:0000256" key="1">
    <source>
        <dbReference type="ARBA" id="ARBA00022670"/>
    </source>
</evidence>
<keyword evidence="4" id="KW-0378">Hydrolase</keyword>
<dbReference type="InterPro" id="IPR012337">
    <property type="entry name" value="RNaseH-like_sf"/>
</dbReference>
<dbReference type="SMART" id="SM00343">
    <property type="entry name" value="ZnF_C2HC"/>
    <property type="match status" value="1"/>
</dbReference>
<feature type="region of interest" description="Disordered" evidence="6">
    <location>
        <begin position="139"/>
        <end position="187"/>
    </location>
</feature>
<dbReference type="InterPro" id="IPR039537">
    <property type="entry name" value="Retrotran_Ty1/copia-like"/>
</dbReference>
<proteinExistence type="predicted"/>
<feature type="compositionally biased region" description="Basic residues" evidence="6">
    <location>
        <begin position="140"/>
        <end position="150"/>
    </location>
</feature>
<evidence type="ECO:0000313" key="9">
    <source>
        <dbReference type="EMBL" id="GJS75609.1"/>
    </source>
</evidence>
<dbReference type="PROSITE" id="PS50994">
    <property type="entry name" value="INTEGRASE"/>
    <property type="match status" value="1"/>
</dbReference>
<dbReference type="Pfam" id="PF00098">
    <property type="entry name" value="zf-CCHC"/>
    <property type="match status" value="1"/>
</dbReference>
<dbReference type="Pfam" id="PF13976">
    <property type="entry name" value="gag_pre-integrs"/>
    <property type="match status" value="1"/>
</dbReference>
<feature type="domain" description="CCHC-type" evidence="7">
    <location>
        <begin position="191"/>
        <end position="206"/>
    </location>
</feature>
<keyword evidence="2" id="KW-0479">Metal-binding</keyword>
<organism evidence="9 10">
    <name type="scientific">Tanacetum coccineum</name>
    <dbReference type="NCBI Taxonomy" id="301880"/>
    <lineage>
        <taxon>Eukaryota</taxon>
        <taxon>Viridiplantae</taxon>
        <taxon>Streptophyta</taxon>
        <taxon>Embryophyta</taxon>
        <taxon>Tracheophyta</taxon>
        <taxon>Spermatophyta</taxon>
        <taxon>Magnoliopsida</taxon>
        <taxon>eudicotyledons</taxon>
        <taxon>Gunneridae</taxon>
        <taxon>Pentapetalae</taxon>
        <taxon>asterids</taxon>
        <taxon>campanulids</taxon>
        <taxon>Asterales</taxon>
        <taxon>Asteraceae</taxon>
        <taxon>Asteroideae</taxon>
        <taxon>Anthemideae</taxon>
        <taxon>Anthemidinae</taxon>
        <taxon>Tanacetum</taxon>
    </lineage>
</organism>
<evidence type="ECO:0000256" key="2">
    <source>
        <dbReference type="ARBA" id="ARBA00022723"/>
    </source>
</evidence>
<dbReference type="InterPro" id="IPR013103">
    <property type="entry name" value="RVT_2"/>
</dbReference>
<evidence type="ECO:0000313" key="10">
    <source>
        <dbReference type="Proteomes" id="UP001151760"/>
    </source>
</evidence>
<name>A0ABQ4YD26_9ASTR</name>
<keyword evidence="3" id="KW-0064">Aspartyl protease</keyword>
<dbReference type="InterPro" id="IPR057670">
    <property type="entry name" value="SH3_retrovirus"/>
</dbReference>
<dbReference type="Pfam" id="PF22936">
    <property type="entry name" value="Pol_BBD"/>
    <property type="match status" value="1"/>
</dbReference>
<evidence type="ECO:0000256" key="4">
    <source>
        <dbReference type="ARBA" id="ARBA00022801"/>
    </source>
</evidence>
<dbReference type="Gene3D" id="4.10.60.10">
    <property type="entry name" value="Zinc finger, CCHC-type"/>
    <property type="match status" value="1"/>
</dbReference>
<dbReference type="PANTHER" id="PTHR42648">
    <property type="entry name" value="TRANSPOSASE, PUTATIVE-RELATED"/>
    <property type="match status" value="1"/>
</dbReference>
<sequence>MLMTMEPEIQQNLENRHANDMLKELKTLFAQQAEQKLLQTTRDFHSYKQEEGQSVSSYVLKIKGYIDNLEHLGHPVTLGLAVSLILIGLRKEFNGFVQNYNMHSLGKTVNKLHAMLKLHEKTLNLPKNNAPALHAIRAGKVQKGKKHKKPQPQIAVRGQNQGNGKNKHAYAPKPKIPPPPKREDPTKDSICHECGKTGHWKRNCPRYLAELLKKKKNAASGAGGSGILAIELNTFLNRSWIYDTGCGTHICNTTQGLRASRKLKLGALSLYVGNGQREAVEAIGSFDLSLPSGLVIVLNNCHYAPSIIRGVISVSRLYEDSFINRFVNNTIQVSRNNMVYFSAIPRDGIFEIDLSNSYAIKSSIYTISNKRSKLDLDSALLWHCRLGHISKKRIEKLQHDGLLNSTDLRAFEKCVPCMSGKMARKPYTHQVERAKDLLGLIHTDVCGPFKITSRQGASYFVTFTDDFSRYGYVYLLKHKHEVFETFKVFQKEVENQLGKTIKSLRSDRGGEYMSQEFLDHLKDHGIIAHRTPPYTPQHNGVSLRRNRTLLDMVRSMISQTTLPKSFWDYTLETAARILNMVPTKKVEKTPYEVWHGQAPKLSYLKVWGCEALVKRDTLTKPDKLEPRSIKCIFIGYPKETMGYSFYYPPENKVLVARNAEFLENSLINQEASGSLEDLEIIQEEDTHPSIDTSLNHEEDDLEMDEPQSDIIPIRRSTRTRRPTDRMCLYIDAEEHELGDLGEPANYKAALLDPESDKWLNAMNVEMQSMKDNEVWDLVDLPPNGKTICSKWLFKKKTDMDGAVHTYKARLVAKGYTQTPGIDYKETFSPVAEIRAIRILIAIAAYYDYEIWQMDVKTALLNRYLSEEVYMEQPKGFVNPKYPKRVCKLKRSIYGLKQASRQWNKRFDDEIKKFGFTQNPDEPCVYLKASGSNVTFLILYVDDILIMGNNIPMLQGVKSYFGRCFAMKDLGEAAYILGIKIYRDRSRRLIGLCQSAYIEKILK</sequence>
<dbReference type="Gene3D" id="3.30.420.10">
    <property type="entry name" value="Ribonuclease H-like superfamily/Ribonuclease H"/>
    <property type="match status" value="1"/>
</dbReference>
<dbReference type="InterPro" id="IPR054722">
    <property type="entry name" value="PolX-like_BBD"/>
</dbReference>
<dbReference type="SUPFAM" id="SSF57756">
    <property type="entry name" value="Retrovirus zinc finger-like domains"/>
    <property type="match status" value="1"/>
</dbReference>
<dbReference type="InterPro" id="IPR025724">
    <property type="entry name" value="GAG-pre-integrase_dom"/>
</dbReference>
<dbReference type="SUPFAM" id="SSF53098">
    <property type="entry name" value="Ribonuclease H-like"/>
    <property type="match status" value="1"/>
</dbReference>
<keyword evidence="10" id="KW-1185">Reference proteome</keyword>
<evidence type="ECO:0000256" key="6">
    <source>
        <dbReference type="SAM" id="MobiDB-lite"/>
    </source>
</evidence>
<dbReference type="InterPro" id="IPR036397">
    <property type="entry name" value="RNaseH_sf"/>
</dbReference>
<dbReference type="Pfam" id="PF14223">
    <property type="entry name" value="Retrotran_gag_2"/>
    <property type="match status" value="1"/>
</dbReference>
<dbReference type="InterPro" id="IPR036875">
    <property type="entry name" value="Znf_CCHC_sf"/>
</dbReference>
<evidence type="ECO:0000256" key="5">
    <source>
        <dbReference type="PROSITE-ProRule" id="PRU00047"/>
    </source>
</evidence>
<protein>
    <submittedName>
        <fullName evidence="9">Retrotransposon protein, putative, ty1-copia subclass</fullName>
    </submittedName>
</protein>
<evidence type="ECO:0000259" key="8">
    <source>
        <dbReference type="PROSITE" id="PS50994"/>
    </source>
</evidence>
<dbReference type="Pfam" id="PF07727">
    <property type="entry name" value="RVT_2"/>
    <property type="match status" value="1"/>
</dbReference>
<keyword evidence="5" id="KW-0863">Zinc-finger</keyword>
<dbReference type="PANTHER" id="PTHR42648:SF27">
    <property type="entry name" value="RNA-DIRECTED DNA POLYMERASE"/>
    <property type="match status" value="1"/>
</dbReference>
<keyword evidence="1" id="KW-0645">Protease</keyword>
<feature type="domain" description="Integrase catalytic" evidence="8">
    <location>
        <begin position="422"/>
        <end position="598"/>
    </location>
</feature>
<dbReference type="Proteomes" id="UP001151760">
    <property type="component" value="Unassembled WGS sequence"/>
</dbReference>
<accession>A0ABQ4YD26</accession>
<dbReference type="SUPFAM" id="SSF56672">
    <property type="entry name" value="DNA/RNA polymerases"/>
    <property type="match status" value="1"/>
</dbReference>
<keyword evidence="5" id="KW-0862">Zinc</keyword>